<dbReference type="EMBL" id="DF974574">
    <property type="protein sequence ID" value="GAU49485.1"/>
    <property type="molecule type" value="Genomic_DNA"/>
</dbReference>
<sequence>MVRVVQIGLHRCSKGQGFEIWCLQVASRLLVVSWIRHSMLLKIKLPRDHWKERITKSKDKEPKSGEKVNNKGKHPFVASILEGFLKWDIISSSDEEDLLRRNYRIGKGARNWPITSINGELPPRSIEMEDSRHVIC</sequence>
<accession>A0A2Z6PHK6</accession>
<evidence type="ECO:0000256" key="1">
    <source>
        <dbReference type="SAM" id="MobiDB-lite"/>
    </source>
</evidence>
<organism evidence="2 3">
    <name type="scientific">Trifolium subterraneum</name>
    <name type="common">Subterranean clover</name>
    <dbReference type="NCBI Taxonomy" id="3900"/>
    <lineage>
        <taxon>Eukaryota</taxon>
        <taxon>Viridiplantae</taxon>
        <taxon>Streptophyta</taxon>
        <taxon>Embryophyta</taxon>
        <taxon>Tracheophyta</taxon>
        <taxon>Spermatophyta</taxon>
        <taxon>Magnoliopsida</taxon>
        <taxon>eudicotyledons</taxon>
        <taxon>Gunneridae</taxon>
        <taxon>Pentapetalae</taxon>
        <taxon>rosids</taxon>
        <taxon>fabids</taxon>
        <taxon>Fabales</taxon>
        <taxon>Fabaceae</taxon>
        <taxon>Papilionoideae</taxon>
        <taxon>50 kb inversion clade</taxon>
        <taxon>NPAAA clade</taxon>
        <taxon>Hologalegina</taxon>
        <taxon>IRL clade</taxon>
        <taxon>Trifolieae</taxon>
        <taxon>Trifolium</taxon>
    </lineage>
</organism>
<gene>
    <name evidence="2" type="ORF">TSUD_88520</name>
</gene>
<proteinExistence type="predicted"/>
<dbReference type="AlphaFoldDB" id="A0A2Z6PHK6"/>
<feature type="compositionally biased region" description="Basic and acidic residues" evidence="1">
    <location>
        <begin position="52"/>
        <end position="69"/>
    </location>
</feature>
<keyword evidence="3" id="KW-1185">Reference proteome</keyword>
<evidence type="ECO:0000313" key="2">
    <source>
        <dbReference type="EMBL" id="GAU49485.1"/>
    </source>
</evidence>
<reference evidence="3" key="1">
    <citation type="journal article" date="2017" name="Front. Plant Sci.">
        <title>Climate Clever Clovers: New Paradigm to Reduce the Environmental Footprint of Ruminants by Breeding Low Methanogenic Forages Utilizing Haplotype Variation.</title>
        <authorList>
            <person name="Kaur P."/>
            <person name="Appels R."/>
            <person name="Bayer P.E."/>
            <person name="Keeble-Gagnere G."/>
            <person name="Wang J."/>
            <person name="Hirakawa H."/>
            <person name="Shirasawa K."/>
            <person name="Vercoe P."/>
            <person name="Stefanova K."/>
            <person name="Durmic Z."/>
            <person name="Nichols P."/>
            <person name="Revell C."/>
            <person name="Isobe S.N."/>
            <person name="Edwards D."/>
            <person name="Erskine W."/>
        </authorList>
    </citation>
    <scope>NUCLEOTIDE SEQUENCE [LARGE SCALE GENOMIC DNA]</scope>
    <source>
        <strain evidence="3">cv. Daliak</strain>
    </source>
</reference>
<dbReference type="Proteomes" id="UP000242715">
    <property type="component" value="Unassembled WGS sequence"/>
</dbReference>
<name>A0A2Z6PHK6_TRISU</name>
<evidence type="ECO:0000313" key="3">
    <source>
        <dbReference type="Proteomes" id="UP000242715"/>
    </source>
</evidence>
<protein>
    <submittedName>
        <fullName evidence="2">Uncharacterized protein</fullName>
    </submittedName>
</protein>
<feature type="region of interest" description="Disordered" evidence="1">
    <location>
        <begin position="52"/>
        <end position="71"/>
    </location>
</feature>